<reference evidence="1" key="2">
    <citation type="journal article" date="2015" name="Fish Shellfish Immunol.">
        <title>Early steps in the European eel (Anguilla anguilla)-Vibrio vulnificus interaction in the gills: Role of the RtxA13 toxin.</title>
        <authorList>
            <person name="Callol A."/>
            <person name="Pajuelo D."/>
            <person name="Ebbesson L."/>
            <person name="Teles M."/>
            <person name="MacKenzie S."/>
            <person name="Amaro C."/>
        </authorList>
    </citation>
    <scope>NUCLEOTIDE SEQUENCE</scope>
</reference>
<dbReference type="AlphaFoldDB" id="A0A0E9VF94"/>
<proteinExistence type="predicted"/>
<evidence type="ECO:0000313" key="1">
    <source>
        <dbReference type="EMBL" id="JAH75858.1"/>
    </source>
</evidence>
<organism evidence="1">
    <name type="scientific">Anguilla anguilla</name>
    <name type="common">European freshwater eel</name>
    <name type="synonym">Muraena anguilla</name>
    <dbReference type="NCBI Taxonomy" id="7936"/>
    <lineage>
        <taxon>Eukaryota</taxon>
        <taxon>Metazoa</taxon>
        <taxon>Chordata</taxon>
        <taxon>Craniata</taxon>
        <taxon>Vertebrata</taxon>
        <taxon>Euteleostomi</taxon>
        <taxon>Actinopterygii</taxon>
        <taxon>Neopterygii</taxon>
        <taxon>Teleostei</taxon>
        <taxon>Anguilliformes</taxon>
        <taxon>Anguillidae</taxon>
        <taxon>Anguilla</taxon>
    </lineage>
</organism>
<name>A0A0E9VF94_ANGAN</name>
<sequence length="43" mass="4780">MTNGSEGCRLTTALPVMSVRQIFIQRRRGPGMFIISSTLSKHT</sequence>
<accession>A0A0E9VF94</accession>
<reference evidence="1" key="1">
    <citation type="submission" date="2014-11" db="EMBL/GenBank/DDBJ databases">
        <authorList>
            <person name="Amaro Gonzalez C."/>
        </authorList>
    </citation>
    <scope>NUCLEOTIDE SEQUENCE</scope>
</reference>
<dbReference type="EMBL" id="GBXM01032719">
    <property type="protein sequence ID" value="JAH75858.1"/>
    <property type="molecule type" value="Transcribed_RNA"/>
</dbReference>
<protein>
    <submittedName>
        <fullName evidence="1">Uncharacterized protein</fullName>
    </submittedName>
</protein>